<dbReference type="Proteomes" id="UP000019226">
    <property type="component" value="Chromosome"/>
</dbReference>
<evidence type="ECO:0000313" key="1">
    <source>
        <dbReference type="EMBL" id="AHI19527.1"/>
    </source>
</evidence>
<gene>
    <name evidence="1" type="ORF">CCASEI_04745</name>
</gene>
<organism evidence="1 2">
    <name type="scientific">Corynebacterium casei LMG S-19264</name>
    <dbReference type="NCBI Taxonomy" id="1285583"/>
    <lineage>
        <taxon>Bacteria</taxon>
        <taxon>Bacillati</taxon>
        <taxon>Actinomycetota</taxon>
        <taxon>Actinomycetes</taxon>
        <taxon>Mycobacteriales</taxon>
        <taxon>Corynebacteriaceae</taxon>
        <taxon>Corynebacterium</taxon>
    </lineage>
</organism>
<dbReference type="EMBL" id="CP004350">
    <property type="protein sequence ID" value="AHI19527.1"/>
    <property type="molecule type" value="Genomic_DNA"/>
</dbReference>
<proteinExistence type="predicted"/>
<keyword evidence="2" id="KW-1185">Reference proteome</keyword>
<evidence type="ECO:0000313" key="2">
    <source>
        <dbReference type="Proteomes" id="UP000019226"/>
    </source>
</evidence>
<dbReference type="GeneID" id="82877113"/>
<dbReference type="RefSeq" id="WP_025387286.1">
    <property type="nucleotide sequence ID" value="NZ_CP004350.1"/>
</dbReference>
<accession>A0ABM5PNS5</accession>
<sequence length="305" mass="33520">MKRQRDLSKWPTQFEYPSPQDFLSSELQSGVHSIRIGQQFIDIYVENRSSEVTLVNFNAAVPSRITTVPVLLGHSLTKSTGINLVAVSDPTLAMGDVDLTVTWYLGNQETGKLPPVLAPLIQHALSSVKTKRTILFGASGGGYAAVLYGQFFPDSIVFGVNPRLDLGARPAAAIDKYLAAAHNSDASMEDAAGKEFLPGKLSNLYKKSLPFDLCIYQNLGDKNFLNHQLLPFATDLQNDPRLFTKVEWIRPGHVVPQGARLRHIVSCLSSGKSREDAIINAGFTPTVLNSRDSNLAKRYAHLNTW</sequence>
<name>A0ABM5PNS5_9CORY</name>
<reference evidence="2" key="1">
    <citation type="submission" date="2013-02" db="EMBL/GenBank/DDBJ databases">
        <title>The complete genome sequence of Corynebacterium casei LMG S-19264 (=DSM 44701).</title>
        <authorList>
            <person name="Ruckert C."/>
            <person name="Albersmeier A."/>
            <person name="Kalinowski J."/>
        </authorList>
    </citation>
    <scope>NUCLEOTIDE SEQUENCE [LARGE SCALE GENOMIC DNA]</scope>
    <source>
        <strain evidence="2">LMG S-19264</strain>
    </source>
</reference>
<protein>
    <submittedName>
        <fullName evidence="1">Uncharacterized protein</fullName>
    </submittedName>
</protein>